<dbReference type="Proteomes" id="UP000231702">
    <property type="component" value="Unassembled WGS sequence"/>
</dbReference>
<feature type="site" description="Part of the allosteric site" evidence="4">
    <location>
        <position position="154"/>
    </location>
</feature>
<dbReference type="FunFam" id="3.40.50.1360:FF:000003">
    <property type="entry name" value="Glucosamine-6-phosphate deaminase"/>
    <property type="match status" value="1"/>
</dbReference>
<evidence type="ECO:0000256" key="2">
    <source>
        <dbReference type="ARBA" id="ARBA00022801"/>
    </source>
</evidence>
<evidence type="ECO:0000313" key="9">
    <source>
        <dbReference type="Proteomes" id="UP000231702"/>
    </source>
</evidence>
<feature type="domain" description="Glucosamine/galactosamine-6-phosphate isomerase" evidence="5">
    <location>
        <begin position="12"/>
        <end position="222"/>
    </location>
</feature>
<evidence type="ECO:0000256" key="4">
    <source>
        <dbReference type="HAMAP-Rule" id="MF_01241"/>
    </source>
</evidence>
<feature type="active site" description="For ring-opening step" evidence="4">
    <location>
        <position position="141"/>
    </location>
</feature>
<dbReference type="OrthoDB" id="9791139at2"/>
<dbReference type="GO" id="GO:0005737">
    <property type="term" value="C:cytoplasm"/>
    <property type="evidence" value="ECO:0007669"/>
    <property type="project" value="TreeGrafter"/>
</dbReference>
<sequence>MKVLILKSAELATEAASREILSLVEAKPDCTLGLATGGTMEPVYAALRQGAGAISFAGVRSFNLDEYVGLAPDHAQSYHRYMAEQLFDHIDIRPENTHVPRGDAASPNTEARLFDEAIAAAGGIDLQLLGLGANGHIGFNEPFSSLGSRTRVKTLTRKTREDNARLFAEGEEVPTYAITMGVGTIMEARRILLVATGAHKACAVAAMIEGPVSAACPASVLQFHPQATILLDEGAASALKMRDYYDFVHPNGQDVDLG</sequence>
<dbReference type="GO" id="GO:0005975">
    <property type="term" value="P:carbohydrate metabolic process"/>
    <property type="evidence" value="ECO:0007669"/>
    <property type="project" value="InterPro"/>
</dbReference>
<accession>A0A285J101</accession>
<reference evidence="7 8" key="1">
    <citation type="submission" date="2017-09" db="EMBL/GenBank/DDBJ databases">
        <authorList>
            <person name="Ehlers B."/>
            <person name="Leendertz F.H."/>
        </authorList>
    </citation>
    <scope>NUCLEOTIDE SEQUENCE [LARGE SCALE GENOMIC DNA]</scope>
    <source>
        <strain evidence="7 8">CGMCC 1.12662</strain>
    </source>
</reference>
<feature type="active site" description="Proton acceptor; for enolization step" evidence="4">
    <location>
        <position position="65"/>
    </location>
</feature>
<protein>
    <recommendedName>
        <fullName evidence="4">Glucosamine-6-phosphate deaminase</fullName>
        <ecNumber evidence="4">3.5.99.6</ecNumber>
    </recommendedName>
    <alternativeName>
        <fullName evidence="4">GlcN6P deaminase</fullName>
        <shortName evidence="4">GNPDA</shortName>
    </alternativeName>
    <alternativeName>
        <fullName evidence="4">Glucosamine-6-phosphate isomerase</fullName>
    </alternativeName>
</protein>
<comment type="activity regulation">
    <text evidence="4">Allosterically activated by N-acetylglucosamine 6-phosphate (GlcNAc6P).</text>
</comment>
<evidence type="ECO:0000313" key="8">
    <source>
        <dbReference type="Proteomes" id="UP000231655"/>
    </source>
</evidence>
<dbReference type="Pfam" id="PF01182">
    <property type="entry name" value="Glucosamine_iso"/>
    <property type="match status" value="1"/>
</dbReference>
<dbReference type="Gene3D" id="3.40.50.1360">
    <property type="match status" value="1"/>
</dbReference>
<evidence type="ECO:0000256" key="3">
    <source>
        <dbReference type="ARBA" id="ARBA00023277"/>
    </source>
</evidence>
<feature type="site" description="Part of the allosteric site" evidence="4">
    <location>
        <position position="144"/>
    </location>
</feature>
<comment type="catalytic activity">
    <reaction evidence="1 4">
        <text>alpha-D-glucosamine 6-phosphate + H2O = beta-D-fructose 6-phosphate + NH4(+)</text>
        <dbReference type="Rhea" id="RHEA:12172"/>
        <dbReference type="ChEBI" id="CHEBI:15377"/>
        <dbReference type="ChEBI" id="CHEBI:28938"/>
        <dbReference type="ChEBI" id="CHEBI:57634"/>
        <dbReference type="ChEBI" id="CHEBI:75989"/>
        <dbReference type="EC" id="3.5.99.6"/>
    </reaction>
</comment>
<feature type="site" description="Part of the allosteric site" evidence="4">
    <location>
        <position position="153"/>
    </location>
</feature>
<dbReference type="EMBL" id="OBEA01000005">
    <property type="protein sequence ID" value="SNY54010.1"/>
    <property type="molecule type" value="Genomic_DNA"/>
</dbReference>
<dbReference type="InterPro" id="IPR006148">
    <property type="entry name" value="Glc/Gal-6P_isomerase"/>
</dbReference>
<dbReference type="GO" id="GO:0042802">
    <property type="term" value="F:identical protein binding"/>
    <property type="evidence" value="ECO:0007669"/>
    <property type="project" value="TreeGrafter"/>
</dbReference>
<dbReference type="SUPFAM" id="SSF100950">
    <property type="entry name" value="NagB/RpiA/CoA transferase-like"/>
    <property type="match status" value="1"/>
</dbReference>
<dbReference type="EC" id="3.5.99.6" evidence="4"/>
<organism evidence="7 8">
    <name type="scientific">Pseudooceanicola antarcticus</name>
    <dbReference type="NCBI Taxonomy" id="1247613"/>
    <lineage>
        <taxon>Bacteria</taxon>
        <taxon>Pseudomonadati</taxon>
        <taxon>Pseudomonadota</taxon>
        <taxon>Alphaproteobacteria</taxon>
        <taxon>Rhodobacterales</taxon>
        <taxon>Paracoccaceae</taxon>
        <taxon>Pseudooceanicola</taxon>
    </lineage>
</organism>
<dbReference type="PANTHER" id="PTHR11280">
    <property type="entry name" value="GLUCOSAMINE-6-PHOSPHATE ISOMERASE"/>
    <property type="match status" value="1"/>
</dbReference>
<evidence type="ECO:0000256" key="1">
    <source>
        <dbReference type="ARBA" id="ARBA00000644"/>
    </source>
</evidence>
<dbReference type="UniPathway" id="UPA00629">
    <property type="reaction ID" value="UER00684"/>
</dbReference>
<evidence type="ECO:0000259" key="5">
    <source>
        <dbReference type="Pfam" id="PF01182"/>
    </source>
</evidence>
<dbReference type="GO" id="GO:0006046">
    <property type="term" value="P:N-acetylglucosamine catabolic process"/>
    <property type="evidence" value="ECO:0007669"/>
    <property type="project" value="UniProtKB-UniRule"/>
</dbReference>
<name>A0A285J101_9RHOB</name>
<dbReference type="NCBIfam" id="TIGR00502">
    <property type="entry name" value="nagB"/>
    <property type="match status" value="1"/>
</dbReference>
<feature type="active site" description="For ring-opening step" evidence="4">
    <location>
        <position position="134"/>
    </location>
</feature>
<dbReference type="HAMAP" id="MF_01241">
    <property type="entry name" value="GlcN6P_deamin"/>
    <property type="match status" value="1"/>
</dbReference>
<keyword evidence="4" id="KW-0021">Allosteric enzyme</keyword>
<dbReference type="RefSeq" id="WP_097146426.1">
    <property type="nucleotide sequence ID" value="NZ_OBEA01000005.1"/>
</dbReference>
<gene>
    <name evidence="4 6" type="primary">nagB</name>
    <name evidence="6" type="ORF">CVM39_08275</name>
    <name evidence="7" type="ORF">SAMN06297129_2704</name>
</gene>
<dbReference type="GO" id="GO:0004342">
    <property type="term" value="F:glucosamine-6-phosphate deaminase activity"/>
    <property type="evidence" value="ECO:0007669"/>
    <property type="project" value="UniProtKB-UniRule"/>
</dbReference>
<dbReference type="EMBL" id="PGTD01000015">
    <property type="protein sequence ID" value="PJE29883.1"/>
    <property type="molecule type" value="Genomic_DNA"/>
</dbReference>
<comment type="similarity">
    <text evidence="4">Belongs to the glucosamine/galactosamine-6-phosphate isomerase family. NagB subfamily.</text>
</comment>
<dbReference type="GO" id="GO:0019262">
    <property type="term" value="P:N-acetylneuraminate catabolic process"/>
    <property type="evidence" value="ECO:0007669"/>
    <property type="project" value="UniProtKB-UniRule"/>
</dbReference>
<evidence type="ECO:0000313" key="7">
    <source>
        <dbReference type="EMBL" id="SNY54010.1"/>
    </source>
</evidence>
<keyword evidence="9" id="KW-1185">Reference proteome</keyword>
<dbReference type="AlphaFoldDB" id="A0A285J101"/>
<feature type="site" description="Part of the allosteric site" evidence="4">
    <location>
        <position position="151"/>
    </location>
</feature>
<dbReference type="PROSITE" id="PS01161">
    <property type="entry name" value="GLC_GALNAC_ISOMERASE"/>
    <property type="match status" value="1"/>
</dbReference>
<comment type="pathway">
    <text evidence="4">Amino-sugar metabolism; N-acetylneuraminate degradation; D-fructose 6-phosphate from N-acetylneuraminate: step 5/5.</text>
</comment>
<dbReference type="PANTHER" id="PTHR11280:SF5">
    <property type="entry name" value="GLUCOSAMINE-6-PHOSPHATE ISOMERASE"/>
    <property type="match status" value="1"/>
</dbReference>
<reference evidence="6 9" key="2">
    <citation type="journal article" date="2018" name="Int. J. Syst. Evol. Microbiol.">
        <title>Pseudooceanicola lipolyticus sp. nov., a marine alphaproteobacterium, reclassification of Oceanicola flagellatus as Pseudooceanicola flagellatus comb. nov. and emended description of the genus Pseudooceanicola.</title>
        <authorList>
            <person name="Huang M.-M."/>
            <person name="Guo L.-L."/>
            <person name="Wu Y.-H."/>
            <person name="Lai Q.-L."/>
            <person name="Shao Z.-Z."/>
            <person name="Wang C.-S."/>
            <person name="Wu M."/>
            <person name="Xu X.-W."/>
        </authorList>
    </citation>
    <scope>NUCLEOTIDE SEQUENCE [LARGE SCALE GENOMIC DNA]</scope>
    <source>
        <strain evidence="6 9">Ar-45</strain>
    </source>
</reference>
<comment type="function">
    <text evidence="4">Catalyzes the reversible isomerization-deamination of glucosamine 6-phosphate (GlcN6P) to form fructose 6-phosphate (Fru6P) and ammonium ion.</text>
</comment>
<dbReference type="GO" id="GO:0006043">
    <property type="term" value="P:glucosamine catabolic process"/>
    <property type="evidence" value="ECO:0007669"/>
    <property type="project" value="TreeGrafter"/>
</dbReference>
<evidence type="ECO:0000313" key="6">
    <source>
        <dbReference type="EMBL" id="PJE29883.1"/>
    </source>
</evidence>
<dbReference type="Proteomes" id="UP000231655">
    <property type="component" value="Unassembled WGS sequence"/>
</dbReference>
<proteinExistence type="inferred from homology"/>
<feature type="active site" description="Proton acceptor; for ring-opening step" evidence="4">
    <location>
        <position position="136"/>
    </location>
</feature>
<dbReference type="InterPro" id="IPR018321">
    <property type="entry name" value="Glucosamine6P_isomerase_CS"/>
</dbReference>
<comment type="caution">
    <text evidence="4">Lacks conserved residue(s) required for the propagation of feature annotation.</text>
</comment>
<dbReference type="InterPro" id="IPR004547">
    <property type="entry name" value="Glucosamine6P_isomerase"/>
</dbReference>
<dbReference type="InterPro" id="IPR037171">
    <property type="entry name" value="NagB/RpiA_transferase-like"/>
</dbReference>
<dbReference type="CDD" id="cd01399">
    <property type="entry name" value="GlcN6P_deaminase"/>
    <property type="match status" value="1"/>
</dbReference>
<keyword evidence="2 4" id="KW-0378">Hydrolase</keyword>
<keyword evidence="3 4" id="KW-0119">Carbohydrate metabolism</keyword>